<dbReference type="GO" id="GO:0050570">
    <property type="term" value="F:4-hydroxythreonine-4-phosphate dehydrogenase activity"/>
    <property type="evidence" value="ECO:0007669"/>
    <property type="project" value="UniProtKB-EC"/>
</dbReference>
<dbReference type="RefSeq" id="WP_120441062.1">
    <property type="nucleotide sequence ID" value="NZ_CP031078.1"/>
</dbReference>
<dbReference type="InterPro" id="IPR005255">
    <property type="entry name" value="PdxA_fam"/>
</dbReference>
<proteinExistence type="predicted"/>
<gene>
    <name evidence="4" type="ORF">PY32053_01069</name>
</gene>
<dbReference type="Proteomes" id="UP000272010">
    <property type="component" value="Chromosome"/>
</dbReference>
<dbReference type="EMBL" id="CP031078">
    <property type="protein sequence ID" value="AYF00727.1"/>
    <property type="molecule type" value="Genomic_DNA"/>
</dbReference>
<dbReference type="AlphaFoldDB" id="A0A386UJ84"/>
<dbReference type="SUPFAM" id="SSF53659">
    <property type="entry name" value="Isocitrate/Isopropylmalate dehydrogenase-like"/>
    <property type="match status" value="1"/>
</dbReference>
<dbReference type="NCBIfam" id="TIGR00557">
    <property type="entry name" value="pdxA"/>
    <property type="match status" value="1"/>
</dbReference>
<keyword evidence="3" id="KW-0520">NAD</keyword>
<accession>A0A386UJ84</accession>
<evidence type="ECO:0000256" key="1">
    <source>
        <dbReference type="ARBA" id="ARBA00022723"/>
    </source>
</evidence>
<evidence type="ECO:0000256" key="2">
    <source>
        <dbReference type="ARBA" id="ARBA00023002"/>
    </source>
</evidence>
<reference evidence="5" key="1">
    <citation type="submission" date="2018-07" db="EMBL/GenBank/DDBJ databases">
        <title>Genome Structure of the Opportunistic Pathogen Paracoccus yeei (Alphaproteobacteria) and Identification of Putative Virulence Factors.</title>
        <authorList>
            <person name="Lasek R."/>
            <person name="Szuplewska M."/>
            <person name="Mitura M."/>
            <person name="Decewicz P."/>
            <person name="Chmielowska C."/>
            <person name="Pawlot A."/>
            <person name="Sentkowska D."/>
            <person name="Czarnecki J."/>
            <person name="Bartosik D."/>
        </authorList>
    </citation>
    <scope>NUCLEOTIDE SEQUENCE [LARGE SCALE GENOMIC DNA]</scope>
    <source>
        <strain evidence="5">CCUG 32053</strain>
    </source>
</reference>
<evidence type="ECO:0000313" key="4">
    <source>
        <dbReference type="EMBL" id="AYF00727.1"/>
    </source>
</evidence>
<dbReference type="PANTHER" id="PTHR30004:SF6">
    <property type="entry name" value="D-THREONATE 4-PHOSPHATE DEHYDROGENASE"/>
    <property type="match status" value="1"/>
</dbReference>
<keyword evidence="1" id="KW-0479">Metal-binding</keyword>
<name>A0A386UJ84_9RHOB</name>
<organism evidence="4 5">
    <name type="scientific">Paracoccus yeei</name>
    <dbReference type="NCBI Taxonomy" id="147645"/>
    <lineage>
        <taxon>Bacteria</taxon>
        <taxon>Pseudomonadati</taxon>
        <taxon>Pseudomonadota</taxon>
        <taxon>Alphaproteobacteria</taxon>
        <taxon>Rhodobacterales</taxon>
        <taxon>Paracoccaceae</taxon>
        <taxon>Paracoccus</taxon>
    </lineage>
</organism>
<evidence type="ECO:0000256" key="3">
    <source>
        <dbReference type="ARBA" id="ARBA00023027"/>
    </source>
</evidence>
<keyword evidence="2 4" id="KW-0560">Oxidoreductase</keyword>
<dbReference type="Gene3D" id="3.40.718.10">
    <property type="entry name" value="Isopropylmalate Dehydrogenase"/>
    <property type="match status" value="1"/>
</dbReference>
<dbReference type="EC" id="1.1.1.262" evidence="4"/>
<sequence>MNDIIGITMGDPAGVGPEISVKALAGMSPDDQARTLIYGNLATLEAAKAAVGCKVDLAGRVVDLEVEGAPLPWGKLSPAAGDAAFRFIEKAVRDAEAGKIGCIVTAPINKEALNAAGHHYDGHTGMLRSLTGSQAAYMLLASERLKVIHVSTHVSLKEAIARATTERVLATIRAGNAHLKRIGIENPRIAVAGINPHCGENGLFGTEDDDQIGPAVAAARAEGIDASGPISADTVFHRAYNGAFDLVVAQYHDQGHIPIKLVAFDDAVNVSVELPIDRTSVDHGTAFDIAGKGVANHGNMNAAIAYARKLVAGKRG</sequence>
<evidence type="ECO:0000313" key="5">
    <source>
        <dbReference type="Proteomes" id="UP000272010"/>
    </source>
</evidence>
<dbReference type="GO" id="GO:0046872">
    <property type="term" value="F:metal ion binding"/>
    <property type="evidence" value="ECO:0007669"/>
    <property type="project" value="UniProtKB-KW"/>
</dbReference>
<dbReference type="GO" id="GO:0051287">
    <property type="term" value="F:NAD binding"/>
    <property type="evidence" value="ECO:0007669"/>
    <property type="project" value="InterPro"/>
</dbReference>
<dbReference type="PANTHER" id="PTHR30004">
    <property type="entry name" value="4-HYDROXYTHREONINE-4-PHOSPHATE DEHYDROGENASE"/>
    <property type="match status" value="1"/>
</dbReference>
<protein>
    <submittedName>
        <fullName evidence="4">4-hydroxythreonine-4-phosphate dehydrogenase PdxA</fullName>
        <ecNumber evidence="4">1.1.1.262</ecNumber>
    </submittedName>
</protein>
<dbReference type="Pfam" id="PF04166">
    <property type="entry name" value="PdxA"/>
    <property type="match status" value="1"/>
</dbReference>